<accession>A0A445ABJ4</accession>
<evidence type="ECO:0000313" key="2">
    <source>
        <dbReference type="EMBL" id="RYR23827.1"/>
    </source>
</evidence>
<proteinExistence type="predicted"/>
<evidence type="ECO:0000256" key="1">
    <source>
        <dbReference type="SAM" id="MobiDB-lite"/>
    </source>
</evidence>
<name>A0A445ABJ4_ARAHY</name>
<dbReference type="AlphaFoldDB" id="A0A445ABJ4"/>
<gene>
    <name evidence="2" type="ORF">Ahy_B02g057318</name>
</gene>
<evidence type="ECO:0000313" key="3">
    <source>
        <dbReference type="Proteomes" id="UP000289738"/>
    </source>
</evidence>
<dbReference type="Proteomes" id="UP000289738">
    <property type="component" value="Chromosome B02"/>
</dbReference>
<dbReference type="EMBL" id="SDMP01000012">
    <property type="protein sequence ID" value="RYR23827.1"/>
    <property type="molecule type" value="Genomic_DNA"/>
</dbReference>
<organism evidence="2 3">
    <name type="scientific">Arachis hypogaea</name>
    <name type="common">Peanut</name>
    <dbReference type="NCBI Taxonomy" id="3818"/>
    <lineage>
        <taxon>Eukaryota</taxon>
        <taxon>Viridiplantae</taxon>
        <taxon>Streptophyta</taxon>
        <taxon>Embryophyta</taxon>
        <taxon>Tracheophyta</taxon>
        <taxon>Spermatophyta</taxon>
        <taxon>Magnoliopsida</taxon>
        <taxon>eudicotyledons</taxon>
        <taxon>Gunneridae</taxon>
        <taxon>Pentapetalae</taxon>
        <taxon>rosids</taxon>
        <taxon>fabids</taxon>
        <taxon>Fabales</taxon>
        <taxon>Fabaceae</taxon>
        <taxon>Papilionoideae</taxon>
        <taxon>50 kb inversion clade</taxon>
        <taxon>dalbergioids sensu lato</taxon>
        <taxon>Dalbergieae</taxon>
        <taxon>Pterocarpus clade</taxon>
        <taxon>Arachis</taxon>
    </lineage>
</organism>
<feature type="region of interest" description="Disordered" evidence="1">
    <location>
        <begin position="32"/>
        <end position="55"/>
    </location>
</feature>
<sequence length="148" mass="17234">MNDFSSSSSIKSTTVEIQGTFKNSEETFKFLANNRRTQQETSKSSSKNTEKKEETLFKQTKDLKCSTRLLNEKFEKMSEAKKAIIRELGFGGLMHILPMNVPHKLLKELANSFNLVKNKLDTRHGDLFFKKLSFKELSEENKEIFRRF</sequence>
<reference evidence="2 3" key="1">
    <citation type="submission" date="2019-01" db="EMBL/GenBank/DDBJ databases">
        <title>Sequencing of cultivated peanut Arachis hypogaea provides insights into genome evolution and oil improvement.</title>
        <authorList>
            <person name="Chen X."/>
        </authorList>
    </citation>
    <scope>NUCLEOTIDE SEQUENCE [LARGE SCALE GENOMIC DNA]</scope>
    <source>
        <strain evidence="3">cv. Fuhuasheng</strain>
        <tissue evidence="2">Leaves</tissue>
    </source>
</reference>
<comment type="caution">
    <text evidence="2">The sequence shown here is derived from an EMBL/GenBank/DDBJ whole genome shotgun (WGS) entry which is preliminary data.</text>
</comment>
<protein>
    <submittedName>
        <fullName evidence="2">Uncharacterized protein</fullName>
    </submittedName>
</protein>
<keyword evidence="3" id="KW-1185">Reference proteome</keyword>